<dbReference type="InterPro" id="IPR008523">
    <property type="entry name" value="DUF805"/>
</dbReference>
<dbReference type="RefSeq" id="WP_284311011.1">
    <property type="nucleotide sequence ID" value="NZ_BSPC01000009.1"/>
</dbReference>
<evidence type="ECO:0000313" key="2">
    <source>
        <dbReference type="EMBL" id="GLS18197.1"/>
    </source>
</evidence>
<evidence type="ECO:0000256" key="1">
    <source>
        <dbReference type="SAM" id="Phobius"/>
    </source>
</evidence>
<keyword evidence="3" id="KW-1185">Reference proteome</keyword>
<dbReference type="PANTHER" id="PTHR34980:SF3">
    <property type="entry name" value="BLR8105 PROTEIN"/>
    <property type="match status" value="1"/>
</dbReference>
<keyword evidence="1" id="KW-1133">Transmembrane helix</keyword>
<feature type="transmembrane region" description="Helical" evidence="1">
    <location>
        <begin position="66"/>
        <end position="87"/>
    </location>
</feature>
<reference evidence="3" key="1">
    <citation type="journal article" date="2019" name="Int. J. Syst. Evol. Microbiol.">
        <title>The Global Catalogue of Microorganisms (GCM) 10K type strain sequencing project: providing services to taxonomists for standard genome sequencing and annotation.</title>
        <authorList>
            <consortium name="The Broad Institute Genomics Platform"/>
            <consortium name="The Broad Institute Genome Sequencing Center for Infectious Disease"/>
            <person name="Wu L."/>
            <person name="Ma J."/>
        </authorList>
    </citation>
    <scope>NUCLEOTIDE SEQUENCE [LARGE SCALE GENOMIC DNA]</scope>
    <source>
        <strain evidence="3">NBRC 101365</strain>
    </source>
</reference>
<sequence>MSVADVSDDGPGLRQVLFSPKGRLPRLDTMFAILCVMIVAQTLASLWIGFAAAYQHRQDLEALLTPWVWGPVAIIGLGGTWSVACLLIKRCHDRNRSAWFLLITLVPLVNLWPMIDLFFLPGTPDLNPFGPPPRGMVEQWHAANRDL</sequence>
<dbReference type="PANTHER" id="PTHR34980">
    <property type="entry name" value="INNER MEMBRANE PROTEIN-RELATED-RELATED"/>
    <property type="match status" value="1"/>
</dbReference>
<dbReference type="EMBL" id="BSPC01000009">
    <property type="protein sequence ID" value="GLS18197.1"/>
    <property type="molecule type" value="Genomic_DNA"/>
</dbReference>
<comment type="caution">
    <text evidence="2">The sequence shown here is derived from an EMBL/GenBank/DDBJ whole genome shotgun (WGS) entry which is preliminary data.</text>
</comment>
<dbReference type="Proteomes" id="UP001156882">
    <property type="component" value="Unassembled WGS sequence"/>
</dbReference>
<keyword evidence="1" id="KW-0812">Transmembrane</keyword>
<evidence type="ECO:0000313" key="3">
    <source>
        <dbReference type="Proteomes" id="UP001156882"/>
    </source>
</evidence>
<keyword evidence="1" id="KW-0472">Membrane</keyword>
<feature type="transmembrane region" description="Helical" evidence="1">
    <location>
        <begin position="99"/>
        <end position="120"/>
    </location>
</feature>
<accession>A0ABQ6CCW3</accession>
<evidence type="ECO:0008006" key="4">
    <source>
        <dbReference type="Google" id="ProtNLM"/>
    </source>
</evidence>
<dbReference type="Pfam" id="PF05656">
    <property type="entry name" value="DUF805"/>
    <property type="match status" value="1"/>
</dbReference>
<organism evidence="2 3">
    <name type="scientific">Labrys miyagiensis</name>
    <dbReference type="NCBI Taxonomy" id="346912"/>
    <lineage>
        <taxon>Bacteria</taxon>
        <taxon>Pseudomonadati</taxon>
        <taxon>Pseudomonadota</taxon>
        <taxon>Alphaproteobacteria</taxon>
        <taxon>Hyphomicrobiales</taxon>
        <taxon>Xanthobacteraceae</taxon>
        <taxon>Labrys</taxon>
    </lineage>
</organism>
<gene>
    <name evidence="2" type="ORF">GCM10007874_12130</name>
</gene>
<feature type="transmembrane region" description="Helical" evidence="1">
    <location>
        <begin position="31"/>
        <end position="54"/>
    </location>
</feature>
<proteinExistence type="predicted"/>
<name>A0ABQ6CCW3_9HYPH</name>
<protein>
    <recommendedName>
        <fullName evidence="4">DUF805 domain-containing protein</fullName>
    </recommendedName>
</protein>